<gene>
    <name evidence="1" type="ORF">GJU41_11360</name>
</gene>
<accession>A0A6I2M9T9</accession>
<dbReference type="Pfam" id="PF10830">
    <property type="entry name" value="DUF2553"/>
    <property type="match status" value="1"/>
</dbReference>
<sequence>MSFEKKRLDITDRVTGRFSAGQMNLYFEKEQIGTMSFGQNGNQVSLKNGYEEENHSFFQYADVLSKQDEKYVDCDEKNGWC</sequence>
<dbReference type="Proteomes" id="UP000441585">
    <property type="component" value="Unassembled WGS sequence"/>
</dbReference>
<dbReference type="RefSeq" id="WP_154318625.1">
    <property type="nucleotide sequence ID" value="NZ_CAJFZX010000015.1"/>
</dbReference>
<dbReference type="InterPro" id="IPR020140">
    <property type="entry name" value="Uncharacterised_YusG"/>
</dbReference>
<dbReference type="EMBL" id="WKKF01000002">
    <property type="protein sequence ID" value="MRX54569.1"/>
    <property type="molecule type" value="Genomic_DNA"/>
</dbReference>
<organism evidence="1 2">
    <name type="scientific">Metabacillus idriensis</name>
    <dbReference type="NCBI Taxonomy" id="324768"/>
    <lineage>
        <taxon>Bacteria</taxon>
        <taxon>Bacillati</taxon>
        <taxon>Bacillota</taxon>
        <taxon>Bacilli</taxon>
        <taxon>Bacillales</taxon>
        <taxon>Bacillaceae</taxon>
        <taxon>Metabacillus</taxon>
    </lineage>
</organism>
<proteinExistence type="predicted"/>
<reference evidence="1 2" key="1">
    <citation type="submission" date="2019-11" db="EMBL/GenBank/DDBJ databases">
        <title>Bacillus idriensis genome.</title>
        <authorList>
            <person name="Konopka E.N."/>
            <person name="Newman J.D."/>
        </authorList>
    </citation>
    <scope>NUCLEOTIDE SEQUENCE [LARGE SCALE GENOMIC DNA]</scope>
    <source>
        <strain evidence="1 2">DSM 19097</strain>
    </source>
</reference>
<dbReference type="AlphaFoldDB" id="A0A6I2M9T9"/>
<name>A0A6I2M9T9_9BACI</name>
<keyword evidence="2" id="KW-1185">Reference proteome</keyword>
<comment type="caution">
    <text evidence="1">The sequence shown here is derived from an EMBL/GenBank/DDBJ whole genome shotgun (WGS) entry which is preliminary data.</text>
</comment>
<protein>
    <submittedName>
        <fullName evidence="1">DUF2553 family protein</fullName>
    </submittedName>
</protein>
<evidence type="ECO:0000313" key="1">
    <source>
        <dbReference type="EMBL" id="MRX54569.1"/>
    </source>
</evidence>
<evidence type="ECO:0000313" key="2">
    <source>
        <dbReference type="Proteomes" id="UP000441585"/>
    </source>
</evidence>